<evidence type="ECO:0000313" key="2">
    <source>
        <dbReference type="Proteomes" id="UP000732298"/>
    </source>
</evidence>
<evidence type="ECO:0000313" key="1">
    <source>
        <dbReference type="EMBL" id="MBI4209879.1"/>
    </source>
</evidence>
<protein>
    <submittedName>
        <fullName evidence="1">Uncharacterized protein</fullName>
    </submittedName>
</protein>
<accession>A0A8T3YNR0</accession>
<name>A0A8T3YNR0_9ARCH</name>
<comment type="caution">
    <text evidence="1">The sequence shown here is derived from an EMBL/GenBank/DDBJ whole genome shotgun (WGS) entry which is preliminary data.</text>
</comment>
<organism evidence="1 2">
    <name type="scientific">Candidatus Iainarchaeum sp</name>
    <dbReference type="NCBI Taxonomy" id="3101447"/>
    <lineage>
        <taxon>Archaea</taxon>
        <taxon>Candidatus Iainarchaeota</taxon>
        <taxon>Candidatus Iainarchaeia</taxon>
        <taxon>Candidatus Iainarchaeales</taxon>
        <taxon>Candidatus Iainarchaeaceae</taxon>
        <taxon>Candidatus Iainarchaeum</taxon>
    </lineage>
</organism>
<proteinExistence type="predicted"/>
<reference evidence="1" key="1">
    <citation type="submission" date="2020-07" db="EMBL/GenBank/DDBJ databases">
        <title>Huge and variable diversity of episymbiotic CPR bacteria and DPANN archaea in groundwater ecosystems.</title>
        <authorList>
            <person name="He C.Y."/>
            <person name="Keren R."/>
            <person name="Whittaker M."/>
            <person name="Farag I.F."/>
            <person name="Doudna J."/>
            <person name="Cate J.H.D."/>
            <person name="Banfield J.F."/>
        </authorList>
    </citation>
    <scope>NUCLEOTIDE SEQUENCE</scope>
    <source>
        <strain evidence="1">NC_groundwater_1296_Ag_S-0.2um_52_80</strain>
    </source>
</reference>
<dbReference type="EMBL" id="JACQPB010000001">
    <property type="protein sequence ID" value="MBI4209879.1"/>
    <property type="molecule type" value="Genomic_DNA"/>
</dbReference>
<gene>
    <name evidence="1" type="ORF">HY544_00005</name>
</gene>
<dbReference type="PROSITE" id="PS51257">
    <property type="entry name" value="PROKAR_LIPOPROTEIN"/>
    <property type="match status" value="1"/>
</dbReference>
<sequence length="216" mass="24455">MNRLNSAIMIFIISIIALSGCSTTQQVQTNQNPQNAVSNNADKPGSAADQKPFYEMSEWEKSDWKTFGGENFMEKYGGKCLVGGVYQGDLPFVDPNNCWEITEESRLTAYYSKKPRPAPYVYVTVHKTSFIDKENLQLWLDVMRKRFPAEFKQISPNRYYVTSADWGEAIKVYEQNDEILYTATADDLSSGLADCGTKDLEFCKDIAFEVINQAKG</sequence>
<dbReference type="AlphaFoldDB" id="A0A8T3YNR0"/>
<dbReference type="Proteomes" id="UP000732298">
    <property type="component" value="Unassembled WGS sequence"/>
</dbReference>